<comment type="caution">
    <text evidence="2">The sequence shown here is derived from an EMBL/GenBank/DDBJ whole genome shotgun (WGS) entry which is preliminary data.</text>
</comment>
<evidence type="ECO:0000313" key="2">
    <source>
        <dbReference type="EMBL" id="RWQ99740.1"/>
    </source>
</evidence>
<accession>A0A443I6K1</accession>
<protein>
    <recommendedName>
        <fullName evidence="1">VWFA domain-containing protein</fullName>
    </recommendedName>
</protein>
<dbReference type="InterPro" id="IPR036465">
    <property type="entry name" value="vWFA_dom_sf"/>
</dbReference>
<keyword evidence="3" id="KW-1185">Reference proteome</keyword>
<dbReference type="Gene3D" id="3.40.50.410">
    <property type="entry name" value="von Willebrand factor, type A domain"/>
    <property type="match status" value="1"/>
</dbReference>
<reference evidence="2 3" key="1">
    <citation type="journal article" date="2018" name="Front. Microbiol.">
        <title>Genomic and genetic insights into a cosmopolitan fungus, Paecilomyces variotii (Eurotiales).</title>
        <authorList>
            <person name="Urquhart A.S."/>
            <person name="Mondo S.J."/>
            <person name="Makela M.R."/>
            <person name="Hane J.K."/>
            <person name="Wiebenga A."/>
            <person name="He G."/>
            <person name="Mihaltcheva S."/>
            <person name="Pangilinan J."/>
            <person name="Lipzen A."/>
            <person name="Barry K."/>
            <person name="de Vries R.P."/>
            <person name="Grigoriev I.V."/>
            <person name="Idnurm A."/>
        </authorList>
    </citation>
    <scope>NUCLEOTIDE SEQUENCE [LARGE SCALE GENOMIC DNA]</scope>
    <source>
        <strain evidence="2 3">CBS 101075</strain>
    </source>
</reference>
<dbReference type="SUPFAM" id="SSF53300">
    <property type="entry name" value="vWA-like"/>
    <property type="match status" value="1"/>
</dbReference>
<dbReference type="STRING" id="264951.A0A443I6K1"/>
<dbReference type="EMBL" id="RCNU01000001">
    <property type="protein sequence ID" value="RWQ99740.1"/>
    <property type="molecule type" value="Genomic_DNA"/>
</dbReference>
<proteinExistence type="predicted"/>
<feature type="domain" description="VWFA" evidence="1">
    <location>
        <begin position="483"/>
        <end position="717"/>
    </location>
</feature>
<evidence type="ECO:0000313" key="3">
    <source>
        <dbReference type="Proteomes" id="UP000283841"/>
    </source>
</evidence>
<organism evidence="2 3">
    <name type="scientific">Byssochlamys spectabilis</name>
    <name type="common">Paecilomyces variotii</name>
    <dbReference type="NCBI Taxonomy" id="264951"/>
    <lineage>
        <taxon>Eukaryota</taxon>
        <taxon>Fungi</taxon>
        <taxon>Dikarya</taxon>
        <taxon>Ascomycota</taxon>
        <taxon>Pezizomycotina</taxon>
        <taxon>Eurotiomycetes</taxon>
        <taxon>Eurotiomycetidae</taxon>
        <taxon>Eurotiales</taxon>
        <taxon>Thermoascaceae</taxon>
        <taxon>Paecilomyces</taxon>
    </lineage>
</organism>
<dbReference type="Proteomes" id="UP000283841">
    <property type="component" value="Unassembled WGS sequence"/>
</dbReference>
<dbReference type="VEuPathDB" id="FungiDB:C8Q69DRAFT_34390"/>
<dbReference type="AlphaFoldDB" id="A0A443I6K1"/>
<dbReference type="PROSITE" id="PS50234">
    <property type="entry name" value="VWFA"/>
    <property type="match status" value="1"/>
</dbReference>
<gene>
    <name evidence="2" type="ORF">C8Q69DRAFT_34390</name>
</gene>
<dbReference type="RefSeq" id="XP_028489385.1">
    <property type="nucleotide sequence ID" value="XM_028627551.1"/>
</dbReference>
<sequence length="717" mass="81417">MVPSEEDIRKFMSFAPEVSEEQAFVFLEGADSINEALDRFYETPNNNSNRPISRMANHRGLNEEIDTRDDAPPAYASLNTVSELQRRSHTNKVIEAANIRARDEQEMWNMLQSVQLKHRIYNSDIEPEHDSFIDCNCSIHQYRARKLERLGVQDLWSKTVMYPGEKEYHDCYQSILFSNNPYSRVVSPYGSSDYGEPVPRPDYYTLALQQTAQLNLSLNVQAQAAVDSKEPQLNIWEIDHLGPLMPSSTIATSSSGRFDDRNSHNIPSSLAVGNAEGDKQSKFKGLKRAKRAFSIKSAEEKLSSRGRELRNAILEEESGRWPDQESRQIAATYQERIGVAQAIANLRANRPIQYLQLLRAGYFEPVPSAWANLASHPLKFKIDAPTGWRGITPSWRGFENTAEERLYWVLNHRDGKAKVGMKPDIMSTIEMARVRMGSAVVPPTAYYSADDTCKLQHTSDSYSKQSIPTPFRALDAPEYPTGSTVILLDVSKSMNTAPIRPNYEQYLITGFSRSSQPKSKDISKAILRRFTDAMANHDNNPGGYQLVTFSTKAHYIGFINSQNFETTWGSIRFGGQTRVMTGWQKVKDLHFQQYPESATYHPVYGWQAGPRTPMLRLLLILDGEATDMYELELDLLSLPWVHVTIFLIGVDGSLHHHRHANELQRISEANPRISFVDAQGNIAERFATHELLKRHLGYNLSMAEFEALEQPPPSYEE</sequence>
<name>A0A443I6K1_BYSSP</name>
<dbReference type="GeneID" id="39596828"/>
<dbReference type="InterPro" id="IPR002035">
    <property type="entry name" value="VWF_A"/>
</dbReference>
<evidence type="ECO:0000259" key="1">
    <source>
        <dbReference type="PROSITE" id="PS50234"/>
    </source>
</evidence>
<dbReference type="CDD" id="cd00198">
    <property type="entry name" value="vWFA"/>
    <property type="match status" value="1"/>
</dbReference>